<organism evidence="5 6">
    <name type="scientific">Vibrio aerogenes CECT 7868</name>
    <dbReference type="NCBI Taxonomy" id="1216006"/>
    <lineage>
        <taxon>Bacteria</taxon>
        <taxon>Pseudomonadati</taxon>
        <taxon>Pseudomonadota</taxon>
        <taxon>Gammaproteobacteria</taxon>
        <taxon>Vibrionales</taxon>
        <taxon>Vibrionaceae</taxon>
        <taxon>Vibrio</taxon>
    </lineage>
</organism>
<keyword evidence="1" id="KW-0056">Arginine metabolism</keyword>
<evidence type="ECO:0000313" key="6">
    <source>
        <dbReference type="Proteomes" id="UP000184608"/>
    </source>
</evidence>
<dbReference type="AlphaFoldDB" id="A0A1M5VA94"/>
<dbReference type="GO" id="GO:0006527">
    <property type="term" value="P:L-arginine catabolic process"/>
    <property type="evidence" value="ECO:0007669"/>
    <property type="project" value="UniProtKB-UniRule"/>
</dbReference>
<dbReference type="OrthoDB" id="21121at2"/>
<dbReference type="InterPro" id="IPR016181">
    <property type="entry name" value="Acyl_CoA_acyltransferase"/>
</dbReference>
<reference evidence="5 6" key="1">
    <citation type="submission" date="2016-11" db="EMBL/GenBank/DDBJ databases">
        <authorList>
            <person name="Jaros S."/>
            <person name="Januszkiewicz K."/>
            <person name="Wedrychowicz H."/>
        </authorList>
    </citation>
    <scope>NUCLEOTIDE SEQUENCE [LARGE SCALE GENOMIC DNA]</scope>
    <source>
        <strain evidence="5 6">CECT 7868</strain>
    </source>
</reference>
<evidence type="ECO:0000256" key="4">
    <source>
        <dbReference type="NCBIfam" id="TIGR03244"/>
    </source>
</evidence>
<dbReference type="Gene3D" id="2.40.40.20">
    <property type="match status" value="1"/>
</dbReference>
<dbReference type="SUPFAM" id="SSF55729">
    <property type="entry name" value="Acyl-CoA N-acyltransferases (Nat)"/>
    <property type="match status" value="1"/>
</dbReference>
<dbReference type="Proteomes" id="UP000184608">
    <property type="component" value="Unassembled WGS sequence"/>
</dbReference>
<name>A0A1M5VA94_9VIBR</name>
<dbReference type="Gene3D" id="3.40.630.30">
    <property type="match status" value="1"/>
</dbReference>
<dbReference type="PANTHER" id="PTHR30420:SF1">
    <property type="entry name" value="ARGININE N-SUCCINYLTRANSFERASE"/>
    <property type="match status" value="1"/>
</dbReference>
<evidence type="ECO:0000313" key="5">
    <source>
        <dbReference type="EMBL" id="SHH72068.1"/>
    </source>
</evidence>
<dbReference type="NCBIfam" id="TIGR03244">
    <property type="entry name" value="arg_catab_AstA"/>
    <property type="match status" value="1"/>
</dbReference>
<dbReference type="NCBIfam" id="NF007770">
    <property type="entry name" value="PRK10456.1"/>
    <property type="match status" value="1"/>
</dbReference>
<evidence type="ECO:0000256" key="2">
    <source>
        <dbReference type="ARBA" id="ARBA00022679"/>
    </source>
</evidence>
<keyword evidence="6" id="KW-1185">Reference proteome</keyword>
<keyword evidence="3 5" id="KW-0012">Acyltransferase</keyword>
<keyword evidence="2 5" id="KW-0808">Transferase</keyword>
<dbReference type="InterPro" id="IPR007041">
    <property type="entry name" value="Arg_succinylTrfase_AstA/AruG"/>
</dbReference>
<dbReference type="RefSeq" id="WP_073602101.1">
    <property type="nucleotide sequence ID" value="NZ_FQXZ01000005.1"/>
</dbReference>
<dbReference type="NCBIfam" id="TIGR03243">
    <property type="entry name" value="arg_catab_AOST"/>
    <property type="match status" value="1"/>
</dbReference>
<protein>
    <recommendedName>
        <fullName evidence="4">Arginine N-succinyltransferase</fullName>
        <ecNumber evidence="4">2.3.1.109</ecNumber>
    </recommendedName>
</protein>
<evidence type="ECO:0000256" key="1">
    <source>
        <dbReference type="ARBA" id="ARBA00022503"/>
    </source>
</evidence>
<proteinExistence type="predicted"/>
<sequence length="345" mass="38570">MMVIRPVIQDDLAALRELAAKTGVGFTSLQDDEAQLRARVERMIGTWQGKLPLSEQGYLFVLEDTDTEKAVGICGIEAAIGLNEAWYNYRVGTLVHASKALDIYSQMPTLFLSNDHTGHSELCTLFLDPAYRHHKNGQLLSKSRFLFLATFPDRFGSKLIAEMRGVSDEQGCSPLWESLGRHFFSMDFAQADYLTGIGQKSFIAELMPKHPLYVDFLSEEAQAVIGQVHPDTIPARKILEAEGMRYEGYVDIFDGGPTVEAYIHDLRIVREIRSWPVEIVENSSGSANTFYLVGNESFCDYRVISGTPEFSETHIRLTRDQADRLNVGAGDTVRAVTLFAQETVS</sequence>
<dbReference type="InterPro" id="IPR017650">
    <property type="entry name" value="Arginine_N-succinylTrfase"/>
</dbReference>
<accession>A0A1M5VA94</accession>
<gene>
    <name evidence="5" type="primary">astA_3</name>
    <name evidence="5" type="ORF">VA7868_00320</name>
</gene>
<dbReference type="GO" id="GO:0008791">
    <property type="term" value="F:arginine N-succinyltransferase activity"/>
    <property type="evidence" value="ECO:0007669"/>
    <property type="project" value="UniProtKB-UniRule"/>
</dbReference>
<dbReference type="STRING" id="1216006.VA7868_00320"/>
<dbReference type="Pfam" id="PF04958">
    <property type="entry name" value="AstA"/>
    <property type="match status" value="1"/>
</dbReference>
<evidence type="ECO:0000256" key="3">
    <source>
        <dbReference type="ARBA" id="ARBA00023315"/>
    </source>
</evidence>
<dbReference type="EMBL" id="FQXZ01000005">
    <property type="protein sequence ID" value="SHH72068.1"/>
    <property type="molecule type" value="Genomic_DNA"/>
</dbReference>
<dbReference type="PANTHER" id="PTHR30420">
    <property type="entry name" value="N-SUCCINYLARGININE DIHYDROLASE"/>
    <property type="match status" value="1"/>
</dbReference>
<dbReference type="EC" id="2.3.1.109" evidence="4"/>